<dbReference type="SUPFAM" id="SSF51735">
    <property type="entry name" value="NAD(P)-binding Rossmann-fold domains"/>
    <property type="match status" value="1"/>
</dbReference>
<dbReference type="PANTHER" id="PTHR43161:SF9">
    <property type="entry name" value="SORBITOL DEHYDROGENASE"/>
    <property type="match status" value="1"/>
</dbReference>
<dbReference type="CDD" id="cd05285">
    <property type="entry name" value="sorbitol_DH"/>
    <property type="match status" value="1"/>
</dbReference>
<dbReference type="STRING" id="946122.A0A0C2XGN1"/>
<dbReference type="InterPro" id="IPR002328">
    <property type="entry name" value="ADH_Zn_CS"/>
</dbReference>
<evidence type="ECO:0000256" key="5">
    <source>
        <dbReference type="ARBA" id="ARBA00023002"/>
    </source>
</evidence>
<accession>A0A0C2XGN1</accession>
<evidence type="ECO:0000256" key="7">
    <source>
        <dbReference type="RuleBase" id="RU361277"/>
    </source>
</evidence>
<evidence type="ECO:0000256" key="1">
    <source>
        <dbReference type="ARBA" id="ARBA00001947"/>
    </source>
</evidence>
<keyword evidence="4 7" id="KW-0862">Zinc</keyword>
<dbReference type="Gene3D" id="3.90.180.10">
    <property type="entry name" value="Medium-chain alcohol dehydrogenases, catalytic domain"/>
    <property type="match status" value="1"/>
</dbReference>
<dbReference type="SUPFAM" id="SSF50129">
    <property type="entry name" value="GroES-like"/>
    <property type="match status" value="1"/>
</dbReference>
<evidence type="ECO:0000256" key="3">
    <source>
        <dbReference type="ARBA" id="ARBA00022723"/>
    </source>
</evidence>
<dbReference type="GO" id="GO:0008270">
    <property type="term" value="F:zinc ion binding"/>
    <property type="evidence" value="ECO:0007669"/>
    <property type="project" value="InterPro"/>
</dbReference>
<dbReference type="InterPro" id="IPR011032">
    <property type="entry name" value="GroES-like_sf"/>
</dbReference>
<dbReference type="Pfam" id="PF00107">
    <property type="entry name" value="ADH_zinc_N"/>
    <property type="match status" value="1"/>
</dbReference>
<keyword evidence="6" id="KW-0520">NAD</keyword>
<dbReference type="PROSITE" id="PS00059">
    <property type="entry name" value="ADH_ZINC"/>
    <property type="match status" value="1"/>
</dbReference>
<evidence type="ECO:0000313" key="9">
    <source>
        <dbReference type="EMBL" id="KIL68078.1"/>
    </source>
</evidence>
<protein>
    <recommendedName>
        <fullName evidence="8">Enoyl reductase (ER) domain-containing protein</fullName>
    </recommendedName>
</protein>
<proteinExistence type="inferred from homology"/>
<dbReference type="OrthoDB" id="2148442at2759"/>
<dbReference type="Gene3D" id="3.40.50.720">
    <property type="entry name" value="NAD(P)-binding Rossmann-like Domain"/>
    <property type="match status" value="1"/>
</dbReference>
<dbReference type="InterPro" id="IPR013154">
    <property type="entry name" value="ADH-like_N"/>
</dbReference>
<dbReference type="EMBL" id="KN818229">
    <property type="protein sequence ID" value="KIL68078.1"/>
    <property type="molecule type" value="Genomic_DNA"/>
</dbReference>
<dbReference type="PANTHER" id="PTHR43161">
    <property type="entry name" value="SORBITOL DEHYDROGENASE"/>
    <property type="match status" value="1"/>
</dbReference>
<dbReference type="InterPro" id="IPR036291">
    <property type="entry name" value="NAD(P)-bd_dom_sf"/>
</dbReference>
<dbReference type="GO" id="GO:0006062">
    <property type="term" value="P:sorbitol catabolic process"/>
    <property type="evidence" value="ECO:0007669"/>
    <property type="project" value="TreeGrafter"/>
</dbReference>
<keyword evidence="10" id="KW-1185">Reference proteome</keyword>
<comment type="similarity">
    <text evidence="2 7">Belongs to the zinc-containing alcohol dehydrogenase family.</text>
</comment>
<dbReference type="GO" id="GO:0003939">
    <property type="term" value="F:L-iditol 2-dehydrogenase (NAD+) activity"/>
    <property type="evidence" value="ECO:0007669"/>
    <property type="project" value="TreeGrafter"/>
</dbReference>
<feature type="domain" description="Enoyl reductase (ER)" evidence="8">
    <location>
        <begin position="2"/>
        <end position="301"/>
    </location>
</feature>
<organism evidence="9 10">
    <name type="scientific">Amanita muscaria (strain Koide BX008)</name>
    <dbReference type="NCBI Taxonomy" id="946122"/>
    <lineage>
        <taxon>Eukaryota</taxon>
        <taxon>Fungi</taxon>
        <taxon>Dikarya</taxon>
        <taxon>Basidiomycota</taxon>
        <taxon>Agaricomycotina</taxon>
        <taxon>Agaricomycetes</taxon>
        <taxon>Agaricomycetidae</taxon>
        <taxon>Agaricales</taxon>
        <taxon>Pluteineae</taxon>
        <taxon>Amanitaceae</taxon>
        <taxon>Amanita</taxon>
    </lineage>
</organism>
<evidence type="ECO:0000259" key="8">
    <source>
        <dbReference type="SMART" id="SM00829"/>
    </source>
</evidence>
<dbReference type="Proteomes" id="UP000054549">
    <property type="component" value="Unassembled WGS sequence"/>
</dbReference>
<keyword evidence="5" id="KW-0560">Oxidoreductase</keyword>
<dbReference type="FunFam" id="3.40.50.720:FF:000068">
    <property type="entry name" value="Sorbitol dehydrogenase"/>
    <property type="match status" value="1"/>
</dbReference>
<sequence length="315" mass="33593">MILGHESAGVIASVGSAVRHLKVGDRVAVEPGASCRVCELCKSGQYELCPYMAFAATPPYDGTLQRYYKVPADLAYALPEGLTLEEGAMMEPLSVAVHSVYKLGSLRACESVIVFGCGPVGLLCMAVAKASGASRIIGVDIVSSRLDFAKQYAATDIFLPPTRKEGETNLEYSQRSGKELKQKLNISDRGKDAIDLVVDASGAEVSIQTALYAIKTGGRIIQVGFGKPDVTIDIGMLMTKEVKYQGSFRYGPGDYPLAISLVAQGRVDLKPLITHRFTFENAKVAFEATKTGKSEDGKGVIKAIISGPDTSVDDL</sequence>
<dbReference type="AlphaFoldDB" id="A0A0C2XGN1"/>
<evidence type="ECO:0000256" key="6">
    <source>
        <dbReference type="ARBA" id="ARBA00023027"/>
    </source>
</evidence>
<dbReference type="FunCoup" id="A0A0C2XGN1">
    <property type="interactions" value="100"/>
</dbReference>
<dbReference type="Pfam" id="PF08240">
    <property type="entry name" value="ADH_N"/>
    <property type="match status" value="1"/>
</dbReference>
<comment type="cofactor">
    <cofactor evidence="1 7">
        <name>Zn(2+)</name>
        <dbReference type="ChEBI" id="CHEBI:29105"/>
    </cofactor>
</comment>
<keyword evidence="3 7" id="KW-0479">Metal-binding</keyword>
<evidence type="ECO:0000256" key="2">
    <source>
        <dbReference type="ARBA" id="ARBA00008072"/>
    </source>
</evidence>
<gene>
    <name evidence="9" type="ORF">M378DRAFT_158591</name>
</gene>
<reference evidence="9 10" key="1">
    <citation type="submission" date="2014-04" db="EMBL/GenBank/DDBJ databases">
        <title>Evolutionary Origins and Diversification of the Mycorrhizal Mutualists.</title>
        <authorList>
            <consortium name="DOE Joint Genome Institute"/>
            <consortium name="Mycorrhizal Genomics Consortium"/>
            <person name="Kohler A."/>
            <person name="Kuo A."/>
            <person name="Nagy L.G."/>
            <person name="Floudas D."/>
            <person name="Copeland A."/>
            <person name="Barry K.W."/>
            <person name="Cichocki N."/>
            <person name="Veneault-Fourrey C."/>
            <person name="LaButti K."/>
            <person name="Lindquist E.A."/>
            <person name="Lipzen A."/>
            <person name="Lundell T."/>
            <person name="Morin E."/>
            <person name="Murat C."/>
            <person name="Riley R."/>
            <person name="Ohm R."/>
            <person name="Sun H."/>
            <person name="Tunlid A."/>
            <person name="Henrissat B."/>
            <person name="Grigoriev I.V."/>
            <person name="Hibbett D.S."/>
            <person name="Martin F."/>
        </authorList>
    </citation>
    <scope>NUCLEOTIDE SEQUENCE [LARGE SCALE GENOMIC DNA]</scope>
    <source>
        <strain evidence="9 10">Koide BX008</strain>
    </source>
</reference>
<evidence type="ECO:0000313" key="10">
    <source>
        <dbReference type="Proteomes" id="UP000054549"/>
    </source>
</evidence>
<dbReference type="HOGENOM" id="CLU_026673_11_5_1"/>
<dbReference type="InterPro" id="IPR013149">
    <property type="entry name" value="ADH-like_C"/>
</dbReference>
<dbReference type="InterPro" id="IPR045306">
    <property type="entry name" value="SDH-like"/>
</dbReference>
<dbReference type="InParanoid" id="A0A0C2XGN1"/>
<evidence type="ECO:0000256" key="4">
    <source>
        <dbReference type="ARBA" id="ARBA00022833"/>
    </source>
</evidence>
<name>A0A0C2XGN1_AMAMK</name>
<dbReference type="SMART" id="SM00829">
    <property type="entry name" value="PKS_ER"/>
    <property type="match status" value="1"/>
</dbReference>
<dbReference type="InterPro" id="IPR020843">
    <property type="entry name" value="ER"/>
</dbReference>